<gene>
    <name evidence="1" type="ORF">MRB53_003687</name>
</gene>
<keyword evidence="2" id="KW-1185">Reference proteome</keyword>
<dbReference type="Proteomes" id="UP001234297">
    <property type="component" value="Chromosome 1"/>
</dbReference>
<reference evidence="1 2" key="1">
    <citation type="journal article" date="2022" name="Hortic Res">
        <title>A haplotype resolved chromosomal level avocado genome allows analysis of novel avocado genes.</title>
        <authorList>
            <person name="Nath O."/>
            <person name="Fletcher S.J."/>
            <person name="Hayward A."/>
            <person name="Shaw L.M."/>
            <person name="Masouleh A.K."/>
            <person name="Furtado A."/>
            <person name="Henry R.J."/>
            <person name="Mitter N."/>
        </authorList>
    </citation>
    <scope>NUCLEOTIDE SEQUENCE [LARGE SCALE GENOMIC DNA]</scope>
    <source>
        <strain evidence="2">cv. Hass</strain>
    </source>
</reference>
<sequence length="83" mass="9511">MKRGGCGDRHQQQQHHLREDRREREDHSTTPLLQCQPPARTRTHTQGRGGSRDAAQLNPLLLSFNEVPTNGGVVWEMGIERSW</sequence>
<accession>A0ACC2MYC2</accession>
<name>A0ACC2MYC2_PERAE</name>
<protein>
    <submittedName>
        <fullName evidence="1">Uncharacterized protein</fullName>
    </submittedName>
</protein>
<evidence type="ECO:0000313" key="1">
    <source>
        <dbReference type="EMBL" id="KAJ8650664.1"/>
    </source>
</evidence>
<proteinExistence type="predicted"/>
<comment type="caution">
    <text evidence="1">The sequence shown here is derived from an EMBL/GenBank/DDBJ whole genome shotgun (WGS) entry which is preliminary data.</text>
</comment>
<organism evidence="1 2">
    <name type="scientific">Persea americana</name>
    <name type="common">Avocado</name>
    <dbReference type="NCBI Taxonomy" id="3435"/>
    <lineage>
        <taxon>Eukaryota</taxon>
        <taxon>Viridiplantae</taxon>
        <taxon>Streptophyta</taxon>
        <taxon>Embryophyta</taxon>
        <taxon>Tracheophyta</taxon>
        <taxon>Spermatophyta</taxon>
        <taxon>Magnoliopsida</taxon>
        <taxon>Magnoliidae</taxon>
        <taxon>Laurales</taxon>
        <taxon>Lauraceae</taxon>
        <taxon>Persea</taxon>
    </lineage>
</organism>
<dbReference type="EMBL" id="CM056809">
    <property type="protein sequence ID" value="KAJ8650664.1"/>
    <property type="molecule type" value="Genomic_DNA"/>
</dbReference>
<evidence type="ECO:0000313" key="2">
    <source>
        <dbReference type="Proteomes" id="UP001234297"/>
    </source>
</evidence>